<gene>
    <name evidence="2" type="ORF">BCR33DRAFT_850033</name>
</gene>
<dbReference type="Pfam" id="PF04646">
    <property type="entry name" value="DUF604"/>
    <property type="match status" value="1"/>
</dbReference>
<dbReference type="STRING" id="329046.A0A1Y2CE17"/>
<accession>A0A1Y2CE17</accession>
<dbReference type="InterPro" id="IPR003609">
    <property type="entry name" value="Pan_app"/>
</dbReference>
<evidence type="ECO:0000259" key="1">
    <source>
        <dbReference type="Pfam" id="PF14295"/>
    </source>
</evidence>
<dbReference type="OrthoDB" id="414175at2759"/>
<dbReference type="InterPro" id="IPR006740">
    <property type="entry name" value="DUF604"/>
</dbReference>
<organism evidence="2 3">
    <name type="scientific">Rhizoclosmatium globosum</name>
    <dbReference type="NCBI Taxonomy" id="329046"/>
    <lineage>
        <taxon>Eukaryota</taxon>
        <taxon>Fungi</taxon>
        <taxon>Fungi incertae sedis</taxon>
        <taxon>Chytridiomycota</taxon>
        <taxon>Chytridiomycota incertae sedis</taxon>
        <taxon>Chytridiomycetes</taxon>
        <taxon>Chytridiales</taxon>
        <taxon>Chytriomycetaceae</taxon>
        <taxon>Rhizoclosmatium</taxon>
    </lineage>
</organism>
<dbReference type="AlphaFoldDB" id="A0A1Y2CE17"/>
<dbReference type="Gene3D" id="3.50.4.10">
    <property type="entry name" value="Hepatocyte Growth Factor"/>
    <property type="match status" value="1"/>
</dbReference>
<keyword evidence="3" id="KW-1185">Reference proteome</keyword>
<dbReference type="EMBL" id="MCGO01000020">
    <property type="protein sequence ID" value="ORY45137.1"/>
    <property type="molecule type" value="Genomic_DNA"/>
</dbReference>
<sequence>MRLRFRHRLILAFLCSAATFLVGFDVLFPHTGIMRRVEEALPLDYYNGTVPRIAVAIKTSQSSMNWYLKAQLETNLAHIKDILLLGDGGSTKVETFMNHTVLDVYTPLHNRLLQLTEVEDEMVGYRGVDKDLLLVKGDVDFDKNNHLRRRGQPILKLSSLIKPYLASKNWGDASQKLIAVEPATSGSSILLGYECILDGEANCDGVTRMGDGPRIALGRSGILVSRAAMKKLLTKSETCIMKYMDCWGGDIRVGLCFRDLGIKVEGIDGFVMDSFNVHPCKKPYIIGHFEEEEIRLLSDAIRSSPKKVTDTMGDIFQAMYRNTPRLRRQDIDRSGGDFADFPSADPQQCEDVCLTYKECMSWVHVSGKCLLKIGPMLTRRAEGFKSGAIVERYQCKKEKNK</sequence>
<evidence type="ECO:0000313" key="3">
    <source>
        <dbReference type="Proteomes" id="UP000193642"/>
    </source>
</evidence>
<protein>
    <recommendedName>
        <fullName evidence="1">Apple domain-containing protein</fullName>
    </recommendedName>
</protein>
<proteinExistence type="predicted"/>
<evidence type="ECO:0000313" key="2">
    <source>
        <dbReference type="EMBL" id="ORY45137.1"/>
    </source>
</evidence>
<feature type="domain" description="Apple" evidence="1">
    <location>
        <begin position="331"/>
        <end position="368"/>
    </location>
</feature>
<reference evidence="2 3" key="1">
    <citation type="submission" date="2016-07" db="EMBL/GenBank/DDBJ databases">
        <title>Pervasive Adenine N6-methylation of Active Genes in Fungi.</title>
        <authorList>
            <consortium name="DOE Joint Genome Institute"/>
            <person name="Mondo S.J."/>
            <person name="Dannebaum R.O."/>
            <person name="Kuo R.C."/>
            <person name="Labutti K."/>
            <person name="Haridas S."/>
            <person name="Kuo A."/>
            <person name="Salamov A."/>
            <person name="Ahrendt S.R."/>
            <person name="Lipzen A."/>
            <person name="Sullivan W."/>
            <person name="Andreopoulos W.B."/>
            <person name="Clum A."/>
            <person name="Lindquist E."/>
            <person name="Daum C."/>
            <person name="Ramamoorthy G.K."/>
            <person name="Gryganskyi A."/>
            <person name="Culley D."/>
            <person name="Magnuson J.K."/>
            <person name="James T.Y."/>
            <person name="O'Malley M.A."/>
            <person name="Stajich J.E."/>
            <person name="Spatafora J.W."/>
            <person name="Visel A."/>
            <person name="Grigoriev I.V."/>
        </authorList>
    </citation>
    <scope>NUCLEOTIDE SEQUENCE [LARGE SCALE GENOMIC DNA]</scope>
    <source>
        <strain evidence="2 3">JEL800</strain>
    </source>
</reference>
<comment type="caution">
    <text evidence="2">The sequence shown here is derived from an EMBL/GenBank/DDBJ whole genome shotgun (WGS) entry which is preliminary data.</text>
</comment>
<dbReference type="Proteomes" id="UP000193642">
    <property type="component" value="Unassembled WGS sequence"/>
</dbReference>
<name>A0A1Y2CE17_9FUNG</name>
<dbReference type="Pfam" id="PF14295">
    <property type="entry name" value="PAN_4"/>
    <property type="match status" value="1"/>
</dbReference>